<dbReference type="FunFam" id="3.20.20.70:FF:000096">
    <property type="entry name" value="Thiamine-phosphate synthase"/>
    <property type="match status" value="1"/>
</dbReference>
<evidence type="ECO:0000256" key="2">
    <source>
        <dbReference type="ARBA" id="ARBA00005165"/>
    </source>
</evidence>
<evidence type="ECO:0000256" key="10">
    <source>
        <dbReference type="HAMAP-Rule" id="MF_00097"/>
    </source>
</evidence>
<dbReference type="AlphaFoldDB" id="A0A4U7BTU4"/>
<keyword evidence="6 10" id="KW-0784">Thiamine biosynthesis</keyword>
<evidence type="ECO:0000256" key="4">
    <source>
        <dbReference type="ARBA" id="ARBA00022723"/>
    </source>
</evidence>
<dbReference type="InterPro" id="IPR036206">
    <property type="entry name" value="ThiamineP_synth_sf"/>
</dbReference>
<proteinExistence type="inferred from homology"/>
<evidence type="ECO:0000313" key="15">
    <source>
        <dbReference type="Proteomes" id="UP000308838"/>
    </source>
</evidence>
<evidence type="ECO:0000256" key="8">
    <source>
        <dbReference type="ARBA" id="ARBA00047851"/>
    </source>
</evidence>
<feature type="binding site" evidence="10">
    <location>
        <begin position="134"/>
        <end position="136"/>
    </location>
    <ligand>
        <name>2-[(2R,5Z)-2-carboxy-4-methylthiazol-5(2H)-ylidene]ethyl phosphate</name>
        <dbReference type="ChEBI" id="CHEBI:62899"/>
    </ligand>
</feature>
<dbReference type="NCBIfam" id="TIGR00693">
    <property type="entry name" value="thiE"/>
    <property type="match status" value="1"/>
</dbReference>
<dbReference type="GO" id="GO:0009228">
    <property type="term" value="P:thiamine biosynthetic process"/>
    <property type="evidence" value="ECO:0007669"/>
    <property type="project" value="UniProtKB-KW"/>
</dbReference>
<feature type="binding site" evidence="10">
    <location>
        <position position="71"/>
    </location>
    <ligand>
        <name>4-amino-2-methyl-5-(diphosphooxymethyl)pyrimidine</name>
        <dbReference type="ChEBI" id="CHEBI:57841"/>
    </ligand>
</feature>
<dbReference type="Pfam" id="PF02581">
    <property type="entry name" value="TMP-TENI"/>
    <property type="match status" value="1"/>
</dbReference>
<feature type="binding site" evidence="10">
    <location>
        <begin position="39"/>
        <end position="43"/>
    </location>
    <ligand>
        <name>4-amino-2-methyl-5-(diphosphooxymethyl)pyrimidine</name>
        <dbReference type="ChEBI" id="CHEBI:57841"/>
    </ligand>
</feature>
<keyword evidence="5 10" id="KW-0460">Magnesium</keyword>
<dbReference type="CDD" id="cd00564">
    <property type="entry name" value="TMP_TenI"/>
    <property type="match status" value="1"/>
</dbReference>
<dbReference type="Proteomes" id="UP000308838">
    <property type="component" value="Unassembled WGS sequence"/>
</dbReference>
<dbReference type="PANTHER" id="PTHR20857">
    <property type="entry name" value="THIAMINE-PHOSPHATE PYROPHOSPHORYLASE"/>
    <property type="match status" value="1"/>
</dbReference>
<dbReference type="RefSeq" id="WP_137620085.1">
    <property type="nucleotide sequence ID" value="NZ_NXLZ01000002.1"/>
</dbReference>
<comment type="catalytic activity">
    <reaction evidence="8 10 11">
        <text>2-(2-carboxy-4-methylthiazol-5-yl)ethyl phosphate + 4-amino-2-methyl-5-(diphosphooxymethyl)pyrimidine + 2 H(+) = thiamine phosphate + CO2 + diphosphate</text>
        <dbReference type="Rhea" id="RHEA:47848"/>
        <dbReference type="ChEBI" id="CHEBI:15378"/>
        <dbReference type="ChEBI" id="CHEBI:16526"/>
        <dbReference type="ChEBI" id="CHEBI:33019"/>
        <dbReference type="ChEBI" id="CHEBI:37575"/>
        <dbReference type="ChEBI" id="CHEBI:57841"/>
        <dbReference type="ChEBI" id="CHEBI:62890"/>
        <dbReference type="EC" id="2.5.1.3"/>
    </reaction>
</comment>
<comment type="function">
    <text evidence="1 10">Condenses 4-methyl-5-(beta-hydroxyethyl)thiazole monophosphate (THZ-P) and 2-methyl-4-amino-5-hydroxymethyl pyrimidine pyrophosphate (HMP-PP) to form thiamine monophosphate (TMP).</text>
</comment>
<comment type="caution">
    <text evidence="14">The sequence shown here is derived from an EMBL/GenBank/DDBJ whole genome shotgun (WGS) entry which is preliminary data.</text>
</comment>
<dbReference type="GO" id="GO:0009229">
    <property type="term" value="P:thiamine diphosphate biosynthetic process"/>
    <property type="evidence" value="ECO:0007669"/>
    <property type="project" value="UniProtKB-UniRule"/>
</dbReference>
<dbReference type="GO" id="GO:0004789">
    <property type="term" value="F:thiamine-phosphate diphosphorylase activity"/>
    <property type="evidence" value="ECO:0007669"/>
    <property type="project" value="UniProtKB-UniRule"/>
</dbReference>
<dbReference type="GO" id="GO:0000287">
    <property type="term" value="F:magnesium ion binding"/>
    <property type="evidence" value="ECO:0007669"/>
    <property type="project" value="UniProtKB-UniRule"/>
</dbReference>
<feature type="domain" description="Thiamine phosphate synthase/TenI" evidence="13">
    <location>
        <begin position="9"/>
        <end position="186"/>
    </location>
</feature>
<evidence type="ECO:0000256" key="6">
    <source>
        <dbReference type="ARBA" id="ARBA00022977"/>
    </source>
</evidence>
<comment type="cofactor">
    <cofactor evidence="10">
        <name>Mg(2+)</name>
        <dbReference type="ChEBI" id="CHEBI:18420"/>
    </cofactor>
    <text evidence="10">Binds 1 Mg(2+) ion per subunit.</text>
</comment>
<name>A0A4U7BTU4_9BACT</name>
<evidence type="ECO:0000256" key="7">
    <source>
        <dbReference type="ARBA" id="ARBA00047334"/>
    </source>
</evidence>
<evidence type="ECO:0000259" key="13">
    <source>
        <dbReference type="Pfam" id="PF02581"/>
    </source>
</evidence>
<accession>A0A4U7BTU4</accession>
<comment type="pathway">
    <text evidence="2 10 12">Cofactor biosynthesis; thiamine diphosphate biosynthesis; thiamine phosphate from 4-amino-2-methyl-5-diphosphomethylpyrimidine and 4-methyl-5-(2-phosphoethyl)-thiazole: step 1/1.</text>
</comment>
<dbReference type="InterPro" id="IPR022998">
    <property type="entry name" value="ThiamineP_synth_TenI"/>
</dbReference>
<dbReference type="EMBL" id="NXLZ01000002">
    <property type="protein sequence ID" value="TKX31737.1"/>
    <property type="molecule type" value="Genomic_DNA"/>
</dbReference>
<sequence length="210" mass="23317">MRNDLDLKLYLVASRGKRSDEIFLNILEEAIKGGVSIIQLREKELNSREFYELGKKVQKLCKIYKIPFLINDRIDIALALDADGVHLGQEDLEISIARRLLGEKKIIGLSLKTLEQLDFIESADYLGCGAIKTTPTKESSLINLKTLDQICKKSPIPVVAIGGIDKEVIFELKSIDLAGVAVVRAIMDANNPYLVAKELKEAFCANLSSK</sequence>
<dbReference type="OrthoDB" id="9810880at2"/>
<feature type="binding site" evidence="10">
    <location>
        <position position="110"/>
    </location>
    <ligand>
        <name>4-amino-2-methyl-5-(diphosphooxymethyl)pyrimidine</name>
        <dbReference type="ChEBI" id="CHEBI:57841"/>
    </ligand>
</feature>
<keyword evidence="4 10" id="KW-0479">Metal-binding</keyword>
<keyword evidence="15" id="KW-1185">Reference proteome</keyword>
<protein>
    <recommendedName>
        <fullName evidence="10">Thiamine-phosphate synthase</fullName>
        <shortName evidence="10">TP synthase</shortName>
        <shortName evidence="10">TPS</shortName>
        <ecNumber evidence="10">2.5.1.3</ecNumber>
    </recommendedName>
    <alternativeName>
        <fullName evidence="10">Thiamine-phosphate pyrophosphorylase</fullName>
        <shortName evidence="10">TMP pyrophosphorylase</shortName>
        <shortName evidence="10">TMP-PPase</shortName>
    </alternativeName>
</protein>
<dbReference type="GO" id="GO:0005737">
    <property type="term" value="C:cytoplasm"/>
    <property type="evidence" value="ECO:0007669"/>
    <property type="project" value="TreeGrafter"/>
</dbReference>
<dbReference type="HAMAP" id="MF_00097">
    <property type="entry name" value="TMP_synthase"/>
    <property type="match status" value="1"/>
</dbReference>
<organism evidence="14 15">
    <name type="scientific">Campylobacter estrildidarum</name>
    <dbReference type="NCBI Taxonomy" id="2510189"/>
    <lineage>
        <taxon>Bacteria</taxon>
        <taxon>Pseudomonadati</taxon>
        <taxon>Campylobacterota</taxon>
        <taxon>Epsilonproteobacteria</taxon>
        <taxon>Campylobacterales</taxon>
        <taxon>Campylobacteraceae</taxon>
        <taxon>Campylobacter</taxon>
    </lineage>
</organism>
<feature type="binding site" evidence="10">
    <location>
        <position position="72"/>
    </location>
    <ligand>
        <name>Mg(2+)</name>
        <dbReference type="ChEBI" id="CHEBI:18420"/>
    </ligand>
</feature>
<dbReference type="SUPFAM" id="SSF51391">
    <property type="entry name" value="Thiamin phosphate synthase"/>
    <property type="match status" value="1"/>
</dbReference>
<dbReference type="UniPathway" id="UPA00060">
    <property type="reaction ID" value="UER00141"/>
</dbReference>
<evidence type="ECO:0000256" key="12">
    <source>
        <dbReference type="RuleBase" id="RU004253"/>
    </source>
</evidence>
<evidence type="ECO:0000256" key="11">
    <source>
        <dbReference type="RuleBase" id="RU003826"/>
    </source>
</evidence>
<evidence type="ECO:0000256" key="5">
    <source>
        <dbReference type="ARBA" id="ARBA00022842"/>
    </source>
</evidence>
<feature type="binding site" evidence="10">
    <location>
        <position position="91"/>
    </location>
    <ligand>
        <name>Mg(2+)</name>
        <dbReference type="ChEBI" id="CHEBI:18420"/>
    </ligand>
</feature>
<comment type="similarity">
    <text evidence="10 11">Belongs to the thiamine-phosphate synthase family.</text>
</comment>
<dbReference type="Gene3D" id="3.20.20.70">
    <property type="entry name" value="Aldolase class I"/>
    <property type="match status" value="1"/>
</dbReference>
<comment type="catalytic activity">
    <reaction evidence="9 10 11">
        <text>2-[(2R,5Z)-2-carboxy-4-methylthiazol-5(2H)-ylidene]ethyl phosphate + 4-amino-2-methyl-5-(diphosphooxymethyl)pyrimidine + 2 H(+) = thiamine phosphate + CO2 + diphosphate</text>
        <dbReference type="Rhea" id="RHEA:47844"/>
        <dbReference type="ChEBI" id="CHEBI:15378"/>
        <dbReference type="ChEBI" id="CHEBI:16526"/>
        <dbReference type="ChEBI" id="CHEBI:33019"/>
        <dbReference type="ChEBI" id="CHEBI:37575"/>
        <dbReference type="ChEBI" id="CHEBI:57841"/>
        <dbReference type="ChEBI" id="CHEBI:62899"/>
        <dbReference type="EC" id="2.5.1.3"/>
    </reaction>
</comment>
<reference evidence="14 15" key="1">
    <citation type="submission" date="2018-05" db="EMBL/GenBank/DDBJ databases">
        <title>Novel Campyloabacter and Helicobacter Species and Strains.</title>
        <authorList>
            <person name="Mannion A.J."/>
            <person name="Shen Z."/>
            <person name="Fox J.G."/>
        </authorList>
    </citation>
    <scope>NUCLEOTIDE SEQUENCE [LARGE SCALE GENOMIC DNA]</scope>
    <source>
        <strain evidence="15">MIT17-664</strain>
    </source>
</reference>
<dbReference type="InterPro" id="IPR013785">
    <property type="entry name" value="Aldolase_TIM"/>
</dbReference>
<evidence type="ECO:0000256" key="3">
    <source>
        <dbReference type="ARBA" id="ARBA00022679"/>
    </source>
</evidence>
<comment type="catalytic activity">
    <reaction evidence="7 10 11">
        <text>4-methyl-5-(2-phosphooxyethyl)-thiazole + 4-amino-2-methyl-5-(diphosphooxymethyl)pyrimidine + H(+) = thiamine phosphate + diphosphate</text>
        <dbReference type="Rhea" id="RHEA:22328"/>
        <dbReference type="ChEBI" id="CHEBI:15378"/>
        <dbReference type="ChEBI" id="CHEBI:33019"/>
        <dbReference type="ChEBI" id="CHEBI:37575"/>
        <dbReference type="ChEBI" id="CHEBI:57841"/>
        <dbReference type="ChEBI" id="CHEBI:58296"/>
        <dbReference type="EC" id="2.5.1.3"/>
    </reaction>
</comment>
<feature type="binding site" evidence="10">
    <location>
        <position position="163"/>
    </location>
    <ligand>
        <name>2-[(2R,5Z)-2-carboxy-4-methylthiazol-5(2H)-ylidene]ethyl phosphate</name>
        <dbReference type="ChEBI" id="CHEBI:62899"/>
    </ligand>
</feature>
<comment type="caution">
    <text evidence="10">Lacks conserved residue(s) required for the propagation of feature annotation.</text>
</comment>
<evidence type="ECO:0000256" key="9">
    <source>
        <dbReference type="ARBA" id="ARBA00047883"/>
    </source>
</evidence>
<dbReference type="PANTHER" id="PTHR20857:SF23">
    <property type="entry name" value="THIAMINE BIOSYNTHETIC BIFUNCTIONAL ENZYME"/>
    <property type="match status" value="1"/>
</dbReference>
<evidence type="ECO:0000313" key="14">
    <source>
        <dbReference type="EMBL" id="TKX31737.1"/>
    </source>
</evidence>
<dbReference type="InterPro" id="IPR034291">
    <property type="entry name" value="TMP_synthase"/>
</dbReference>
<feature type="binding site" evidence="10">
    <location>
        <position position="137"/>
    </location>
    <ligand>
        <name>4-amino-2-methyl-5-(diphosphooxymethyl)pyrimidine</name>
        <dbReference type="ChEBI" id="CHEBI:57841"/>
    </ligand>
</feature>
<evidence type="ECO:0000256" key="1">
    <source>
        <dbReference type="ARBA" id="ARBA00003814"/>
    </source>
</evidence>
<gene>
    <name evidence="10 14" type="primary">thiE</name>
    <name evidence="14" type="ORF">CQA69_01530</name>
</gene>
<keyword evidence="3 10" id="KW-0808">Transferase</keyword>
<dbReference type="EC" id="2.5.1.3" evidence="10"/>